<sequence length="182" mass="20436">MCLAAPKQGWPHCCPVIVVDGSTFKARFGGMLLATCGHDADGSIFSLAIAIIIYLDADFGICIQHLVVDLKMRYKDFKGPMKTYFDCASSAYLVNAFRWIKFLALMLWPSITTDKLIPRRAEMFLKKSNPKLSILPRQSVVPESQWLLGFCPKVRNGRLFSAADVMVMGTTDKLVLTQYRYA</sequence>
<proteinExistence type="predicted"/>
<evidence type="ECO:0000313" key="2">
    <source>
        <dbReference type="EMBL" id="GMN46129.1"/>
    </source>
</evidence>
<keyword evidence="1" id="KW-1133">Transmembrane helix</keyword>
<evidence type="ECO:0000313" key="3">
    <source>
        <dbReference type="Proteomes" id="UP001187192"/>
    </source>
</evidence>
<keyword evidence="1" id="KW-0812">Transmembrane</keyword>
<organism evidence="2 3">
    <name type="scientific">Ficus carica</name>
    <name type="common">Common fig</name>
    <dbReference type="NCBI Taxonomy" id="3494"/>
    <lineage>
        <taxon>Eukaryota</taxon>
        <taxon>Viridiplantae</taxon>
        <taxon>Streptophyta</taxon>
        <taxon>Embryophyta</taxon>
        <taxon>Tracheophyta</taxon>
        <taxon>Spermatophyta</taxon>
        <taxon>Magnoliopsida</taxon>
        <taxon>eudicotyledons</taxon>
        <taxon>Gunneridae</taxon>
        <taxon>Pentapetalae</taxon>
        <taxon>rosids</taxon>
        <taxon>fabids</taxon>
        <taxon>Rosales</taxon>
        <taxon>Moraceae</taxon>
        <taxon>Ficeae</taxon>
        <taxon>Ficus</taxon>
    </lineage>
</organism>
<reference evidence="2" key="1">
    <citation type="submission" date="2023-07" db="EMBL/GenBank/DDBJ databases">
        <title>draft genome sequence of fig (Ficus carica).</title>
        <authorList>
            <person name="Takahashi T."/>
            <person name="Nishimura K."/>
        </authorList>
    </citation>
    <scope>NUCLEOTIDE SEQUENCE</scope>
</reference>
<keyword evidence="3" id="KW-1185">Reference proteome</keyword>
<evidence type="ECO:0000256" key="1">
    <source>
        <dbReference type="SAM" id="Phobius"/>
    </source>
</evidence>
<gene>
    <name evidence="2" type="ORF">TIFTF001_015316</name>
</gene>
<keyword evidence="1" id="KW-0472">Membrane</keyword>
<comment type="caution">
    <text evidence="2">The sequence shown here is derived from an EMBL/GenBank/DDBJ whole genome shotgun (WGS) entry which is preliminary data.</text>
</comment>
<accession>A0AA88A5F9</accession>
<dbReference type="Proteomes" id="UP001187192">
    <property type="component" value="Unassembled WGS sequence"/>
</dbReference>
<name>A0AA88A5F9_FICCA</name>
<feature type="transmembrane region" description="Helical" evidence="1">
    <location>
        <begin position="44"/>
        <end position="68"/>
    </location>
</feature>
<dbReference type="AlphaFoldDB" id="A0AA88A5F9"/>
<protein>
    <submittedName>
        <fullName evidence="2">Uncharacterized protein</fullName>
    </submittedName>
</protein>
<dbReference type="EMBL" id="BTGU01000022">
    <property type="protein sequence ID" value="GMN46129.1"/>
    <property type="molecule type" value="Genomic_DNA"/>
</dbReference>